<gene>
    <name evidence="1" type="ORF">ENJ46_04025</name>
</gene>
<dbReference type="AlphaFoldDB" id="A0A7C3G040"/>
<dbReference type="Proteomes" id="UP000886042">
    <property type="component" value="Unassembled WGS sequence"/>
</dbReference>
<accession>A0A7C3G040</accession>
<dbReference type="Gene3D" id="2.60.120.650">
    <property type="entry name" value="Cupin"/>
    <property type="match status" value="1"/>
</dbReference>
<proteinExistence type="predicted"/>
<comment type="caution">
    <text evidence="1">The sequence shown here is derived from an EMBL/GenBank/DDBJ whole genome shotgun (WGS) entry which is preliminary data.</text>
</comment>
<reference evidence="1" key="1">
    <citation type="journal article" date="2020" name="mSystems">
        <title>Genome- and Community-Level Interaction Insights into Carbon Utilization and Element Cycling Functions of Hydrothermarchaeota in Hydrothermal Sediment.</title>
        <authorList>
            <person name="Zhou Z."/>
            <person name="Liu Y."/>
            <person name="Xu W."/>
            <person name="Pan J."/>
            <person name="Luo Z.H."/>
            <person name="Li M."/>
        </authorList>
    </citation>
    <scope>NUCLEOTIDE SEQUENCE [LARGE SCALE GENOMIC DNA]</scope>
    <source>
        <strain evidence="1">HyVt-489</strain>
    </source>
</reference>
<dbReference type="EMBL" id="DRMN01000264">
    <property type="protein sequence ID" value="HFB55071.1"/>
    <property type="molecule type" value="Genomic_DNA"/>
</dbReference>
<organism evidence="1">
    <name type="scientific">Hellea balneolensis</name>
    <dbReference type="NCBI Taxonomy" id="287478"/>
    <lineage>
        <taxon>Bacteria</taxon>
        <taxon>Pseudomonadati</taxon>
        <taxon>Pseudomonadota</taxon>
        <taxon>Alphaproteobacteria</taxon>
        <taxon>Maricaulales</taxon>
        <taxon>Robiginitomaculaceae</taxon>
        <taxon>Hellea</taxon>
    </lineage>
</organism>
<sequence>MNEHVEVMMSLIKNWTEENRKNYGKQVMVVEHSLNETGLFTDEALANMLDEHPNHLIDFQHIPDNPDYPDQQVTVDFSGADGKTMVEAAKSSTRVWINVREVMNRHPKYRPILDQLHKEMEEFTGKNKDRRNCRGGILISSATAATPYHADPTMTHLWHVRGHKKAWVYPRTEDFMTDEAYEAIVLGEVDEDVPFDYALDDGAILGPADLYGGEMVSWPHRSPHRVENASYCVSMVMEFSTRKSAFTNAGMFANGVLRRRYGMNPSWQNASKVEKLGKAVMGRMMRNIGTRKSFRRKDMVRYKLDASFEGFVRAVSKPYERVH</sequence>
<evidence type="ECO:0008006" key="2">
    <source>
        <dbReference type="Google" id="ProtNLM"/>
    </source>
</evidence>
<protein>
    <recommendedName>
        <fullName evidence="2">JmjC domain-containing protein</fullName>
    </recommendedName>
</protein>
<name>A0A7C3G040_9PROT</name>
<evidence type="ECO:0000313" key="1">
    <source>
        <dbReference type="EMBL" id="HFB55071.1"/>
    </source>
</evidence>
<dbReference type="SUPFAM" id="SSF51197">
    <property type="entry name" value="Clavaminate synthase-like"/>
    <property type="match status" value="1"/>
</dbReference>